<dbReference type="RefSeq" id="WP_251262109.1">
    <property type="nucleotide sequence ID" value="NZ_JAMQGP010000007.1"/>
</dbReference>
<dbReference type="Proteomes" id="UP001165393">
    <property type="component" value="Unassembled WGS sequence"/>
</dbReference>
<organism evidence="2 3">
    <name type="scientific">Echinimonas agarilytica</name>
    <dbReference type="NCBI Taxonomy" id="1215918"/>
    <lineage>
        <taxon>Bacteria</taxon>
        <taxon>Pseudomonadati</taxon>
        <taxon>Pseudomonadota</taxon>
        <taxon>Gammaproteobacteria</taxon>
        <taxon>Alteromonadales</taxon>
        <taxon>Echinimonadaceae</taxon>
        <taxon>Echinimonas</taxon>
    </lineage>
</organism>
<comment type="caution">
    <text evidence="2">The sequence shown here is derived from an EMBL/GenBank/DDBJ whole genome shotgun (WGS) entry which is preliminary data.</text>
</comment>
<evidence type="ECO:0000313" key="3">
    <source>
        <dbReference type="Proteomes" id="UP001165393"/>
    </source>
</evidence>
<dbReference type="EMBL" id="JAMQGP010000007">
    <property type="protein sequence ID" value="MCM2680623.1"/>
    <property type="molecule type" value="Genomic_DNA"/>
</dbReference>
<sequence>MIEQSIYVPLLTFLVGLVVGHRFALSRDKRKEFNEASVPLFEKLYNGVQSSSTSFFPDNLQLELFSSHVPFHKRYFYKQAVISLTDSLKADKEAVKWNSDEAEMQLDKGYESQSFKSAEKVMKYLKRK</sequence>
<feature type="transmembrane region" description="Helical" evidence="1">
    <location>
        <begin position="6"/>
        <end position="25"/>
    </location>
</feature>
<keyword evidence="1" id="KW-0812">Transmembrane</keyword>
<evidence type="ECO:0000313" key="2">
    <source>
        <dbReference type="EMBL" id="MCM2680623.1"/>
    </source>
</evidence>
<keyword evidence="1" id="KW-1133">Transmembrane helix</keyword>
<evidence type="ECO:0000256" key="1">
    <source>
        <dbReference type="SAM" id="Phobius"/>
    </source>
</evidence>
<gene>
    <name evidence="2" type="ORF">NAF29_13220</name>
</gene>
<protein>
    <submittedName>
        <fullName evidence="2">Uncharacterized protein</fullName>
    </submittedName>
</protein>
<keyword evidence="3" id="KW-1185">Reference proteome</keyword>
<accession>A0AA41W8H4</accession>
<proteinExistence type="predicted"/>
<dbReference type="AlphaFoldDB" id="A0AA41W8H4"/>
<reference evidence="2 3" key="1">
    <citation type="journal article" date="2013" name="Antonie Van Leeuwenhoek">
        <title>Echinimonas agarilytica gen. nov., sp. nov., a new gammaproteobacterium isolated from the sea urchin Strongylocentrotus intermedius.</title>
        <authorList>
            <person name="Nedashkovskaya O.I."/>
            <person name="Stenkova A.M."/>
            <person name="Zhukova N.V."/>
            <person name="Van Trappen S."/>
            <person name="Lee J.S."/>
            <person name="Kim S.B."/>
        </authorList>
    </citation>
    <scope>NUCLEOTIDE SEQUENCE [LARGE SCALE GENOMIC DNA]</scope>
    <source>
        <strain evidence="2 3">KMM 6351</strain>
    </source>
</reference>
<keyword evidence="1" id="KW-0472">Membrane</keyword>
<name>A0AA41W8H4_9GAMM</name>